<sequence length="89" mass="9623">GELAKPDVRLEVRAEKEDGSLIANRSTGDIPECNNMTWSKHGISFSPTSSLVVLLMLSNVNQDNGNDLAIDDIELRLCSRSHSGVCPPS</sequence>
<name>A0A822CWC6_9BILA</name>
<evidence type="ECO:0000313" key="1">
    <source>
        <dbReference type="EMBL" id="CAF5055374.1"/>
    </source>
</evidence>
<dbReference type="EMBL" id="CAJOBR010052987">
    <property type="protein sequence ID" value="CAF5055374.1"/>
    <property type="molecule type" value="Genomic_DNA"/>
</dbReference>
<evidence type="ECO:0000313" key="2">
    <source>
        <dbReference type="Proteomes" id="UP000663848"/>
    </source>
</evidence>
<accession>A0A822CWC6</accession>
<dbReference type="Proteomes" id="UP000663848">
    <property type="component" value="Unassembled WGS sequence"/>
</dbReference>
<organism evidence="1 2">
    <name type="scientific">Rotaria socialis</name>
    <dbReference type="NCBI Taxonomy" id="392032"/>
    <lineage>
        <taxon>Eukaryota</taxon>
        <taxon>Metazoa</taxon>
        <taxon>Spiralia</taxon>
        <taxon>Gnathifera</taxon>
        <taxon>Rotifera</taxon>
        <taxon>Eurotatoria</taxon>
        <taxon>Bdelloidea</taxon>
        <taxon>Philodinida</taxon>
        <taxon>Philodinidae</taxon>
        <taxon>Rotaria</taxon>
    </lineage>
</organism>
<gene>
    <name evidence="1" type="ORF">QYT958_LOCUS42337</name>
</gene>
<proteinExistence type="predicted"/>
<protein>
    <submittedName>
        <fullName evidence="1">Uncharacterized protein</fullName>
    </submittedName>
</protein>
<dbReference type="AlphaFoldDB" id="A0A822CWC6"/>
<reference evidence="1" key="1">
    <citation type="submission" date="2021-02" db="EMBL/GenBank/DDBJ databases">
        <authorList>
            <person name="Nowell W R."/>
        </authorList>
    </citation>
    <scope>NUCLEOTIDE SEQUENCE</scope>
</reference>
<comment type="caution">
    <text evidence="1">The sequence shown here is derived from an EMBL/GenBank/DDBJ whole genome shotgun (WGS) entry which is preliminary data.</text>
</comment>
<feature type="non-terminal residue" evidence="1">
    <location>
        <position position="1"/>
    </location>
</feature>